<organism evidence="1 2">
    <name type="scientific">Sphingobacterium paucimobilis HER1398</name>
    <dbReference type="NCBI Taxonomy" id="1346330"/>
    <lineage>
        <taxon>Bacteria</taxon>
        <taxon>Pseudomonadati</taxon>
        <taxon>Bacteroidota</taxon>
        <taxon>Sphingobacteriia</taxon>
        <taxon>Sphingobacteriales</taxon>
        <taxon>Sphingobacteriaceae</taxon>
        <taxon>Sphingobacterium</taxon>
    </lineage>
</organism>
<dbReference type="AlphaFoldDB" id="U2H681"/>
<dbReference type="OrthoDB" id="1495219at2"/>
<dbReference type="EMBL" id="ATDL01000022">
    <property type="protein sequence ID" value="ERJ57206.1"/>
    <property type="molecule type" value="Genomic_DNA"/>
</dbReference>
<protein>
    <submittedName>
        <fullName evidence="1">Uncharacterized protein</fullName>
    </submittedName>
</protein>
<gene>
    <name evidence="1" type="ORF">M472_00355</name>
</gene>
<sequence>MKNYCIIFFYIFFGHFSLLAQRAEYVLFDKDILSEKYQGITINRMYADLEPIEDKFPDITIYNYYFRFVKNSGNYDLYTKRYLEIKNSLGILNEYPYDILITITPLSKDKIGKKNITQAVSTGEITFLPIDSVLTRAKQDIFYAQYAPLGIFERKVEVNLKRTDYELVVKEGGQYFHLESEALTEAYYIDLNVVIEPALMDACGILRSIRFENKESYLKGKWGPIGAHHKRYEGKILLDTIVTNPFYPKYRIRRYWTNIIYLASATQGKLAGMDNKWYAIDGIGDFEFMDGLGIINGNFLDYFYNSKKNYYPDKELNKTYNLYFRTRKINGLKPKDYISNIYLKRFSSL</sequence>
<reference evidence="1 2" key="1">
    <citation type="journal article" date="2013" name="Genome Announc.">
        <title>The Draft Genome Sequence of Sphingomonas paucimobilis Strain HER1398 (Proteobacteria), Host to the Giant PAU Phage, Indicates That It Is a Member of the Genus Sphingobacterium (Bacteroidetes).</title>
        <authorList>
            <person name="White R.A.III."/>
            <person name="Suttle C.A."/>
        </authorList>
    </citation>
    <scope>NUCLEOTIDE SEQUENCE [LARGE SCALE GENOMIC DNA]</scope>
    <source>
        <strain evidence="1 2">HER1398</strain>
    </source>
</reference>
<proteinExistence type="predicted"/>
<comment type="caution">
    <text evidence="1">The sequence shown here is derived from an EMBL/GenBank/DDBJ whole genome shotgun (WGS) entry which is preliminary data.</text>
</comment>
<evidence type="ECO:0000313" key="2">
    <source>
        <dbReference type="Proteomes" id="UP000016584"/>
    </source>
</evidence>
<keyword evidence="2" id="KW-1185">Reference proteome</keyword>
<name>U2H681_9SPHI</name>
<evidence type="ECO:0000313" key="1">
    <source>
        <dbReference type="EMBL" id="ERJ57206.1"/>
    </source>
</evidence>
<accession>U2H681</accession>
<dbReference type="RefSeq" id="WP_021071937.1">
    <property type="nucleotide sequence ID" value="NZ_ATDL01000022.1"/>
</dbReference>
<dbReference type="Proteomes" id="UP000016584">
    <property type="component" value="Unassembled WGS sequence"/>
</dbReference>
<dbReference type="PATRIC" id="fig|1346330.5.peg.3932"/>